<dbReference type="RefSeq" id="WP_030843060.1">
    <property type="nucleotide sequence ID" value="NZ_JBHYUY010000004.1"/>
</dbReference>
<evidence type="ECO:0000313" key="3">
    <source>
        <dbReference type="EMBL" id="OLZ71102.1"/>
    </source>
</evidence>
<keyword evidence="2" id="KW-1133">Transmembrane helix</keyword>
<dbReference type="EMBL" id="MQUR01000010">
    <property type="protein sequence ID" value="OLZ71102.1"/>
    <property type="molecule type" value="Genomic_DNA"/>
</dbReference>
<evidence type="ECO:0000256" key="2">
    <source>
        <dbReference type="SAM" id="Phobius"/>
    </source>
</evidence>
<feature type="transmembrane region" description="Helical" evidence="2">
    <location>
        <begin position="34"/>
        <end position="56"/>
    </location>
</feature>
<evidence type="ECO:0008006" key="5">
    <source>
        <dbReference type="Google" id="ProtNLM"/>
    </source>
</evidence>
<organism evidence="3 4">
    <name type="scientific">Streptomyces amritsarensis</name>
    <dbReference type="NCBI Taxonomy" id="681158"/>
    <lineage>
        <taxon>Bacteria</taxon>
        <taxon>Bacillati</taxon>
        <taxon>Actinomycetota</taxon>
        <taxon>Actinomycetes</taxon>
        <taxon>Kitasatosporales</taxon>
        <taxon>Streptomycetaceae</taxon>
        <taxon>Streptomyces</taxon>
    </lineage>
</organism>
<dbReference type="Proteomes" id="UP000187151">
    <property type="component" value="Unassembled WGS sequence"/>
</dbReference>
<accession>A0ABX3G7E2</accession>
<proteinExistence type="predicted"/>
<sequence>MATAGRRTLAAGGTVAVAAAVNVATGMLTQKWTLAWWLCTAVLVVLGGALQAWLTVSERPPARRQEIEDVDVRSGAVTQRMSGPGGQSVRRARIEGGLSQEQND</sequence>
<reference evidence="3 4" key="1">
    <citation type="submission" date="2016-01" db="EMBL/GenBank/DDBJ databases">
        <title>Streptomyces amritsarensis strain MTCC 11845 genome sequencing and assembly.</title>
        <authorList>
            <person name="Sharma D."/>
            <person name="Nair G.R."/>
            <person name="Kaur G."/>
            <person name="Manhas R.K."/>
            <person name="Mayilraj S."/>
        </authorList>
    </citation>
    <scope>NUCLEOTIDE SEQUENCE [LARGE SCALE GENOMIC DNA]</scope>
    <source>
        <strain evidence="3 4">MTCC 11845</strain>
    </source>
</reference>
<keyword evidence="2" id="KW-0472">Membrane</keyword>
<feature type="region of interest" description="Disordered" evidence="1">
    <location>
        <begin position="64"/>
        <end position="104"/>
    </location>
</feature>
<keyword evidence="2" id="KW-0812">Transmembrane</keyword>
<gene>
    <name evidence="3" type="ORF">AVW11_06750</name>
</gene>
<keyword evidence="4" id="KW-1185">Reference proteome</keyword>
<protein>
    <recommendedName>
        <fullName evidence="5">Integral membrane protein</fullName>
    </recommendedName>
</protein>
<evidence type="ECO:0000313" key="4">
    <source>
        <dbReference type="Proteomes" id="UP000187151"/>
    </source>
</evidence>
<comment type="caution">
    <text evidence="3">The sequence shown here is derived from an EMBL/GenBank/DDBJ whole genome shotgun (WGS) entry which is preliminary data.</text>
</comment>
<name>A0ABX3G7E2_9ACTN</name>
<evidence type="ECO:0000256" key="1">
    <source>
        <dbReference type="SAM" id="MobiDB-lite"/>
    </source>
</evidence>